<dbReference type="InterPro" id="IPR041107">
    <property type="entry name" value="Rimk_N"/>
</dbReference>
<evidence type="ECO:0000313" key="12">
    <source>
        <dbReference type="Proteomes" id="UP000005019"/>
    </source>
</evidence>
<evidence type="ECO:0000256" key="8">
    <source>
        <dbReference type="ARBA" id="ARBA00023211"/>
    </source>
</evidence>
<evidence type="ECO:0000256" key="3">
    <source>
        <dbReference type="ARBA" id="ARBA00022598"/>
    </source>
</evidence>
<protein>
    <recommendedName>
        <fullName evidence="10">ATP-grasp domain-containing protein</fullName>
    </recommendedName>
</protein>
<organism evidence="11 12">
    <name type="scientific">Methyloversatilis universalis (strain ATCC BAA-1314 / DSM 25237 / JCM 13912 / CCUG 52030 / FAM5)</name>
    <dbReference type="NCBI Taxonomy" id="1000565"/>
    <lineage>
        <taxon>Bacteria</taxon>
        <taxon>Pseudomonadati</taxon>
        <taxon>Pseudomonadota</taxon>
        <taxon>Betaproteobacteria</taxon>
        <taxon>Nitrosomonadales</taxon>
        <taxon>Sterolibacteriaceae</taxon>
        <taxon>Methyloversatilis</taxon>
    </lineage>
</organism>
<comment type="cofactor">
    <cofactor evidence="1">
        <name>Mn(2+)</name>
        <dbReference type="ChEBI" id="CHEBI:29035"/>
    </cofactor>
</comment>
<dbReference type="RefSeq" id="WP_008060291.1">
    <property type="nucleotide sequence ID" value="NZ_AFHG01000041.1"/>
</dbReference>
<dbReference type="OrthoDB" id="9786585at2"/>
<comment type="caution">
    <text evidence="11">The sequence shown here is derived from an EMBL/GenBank/DDBJ whole genome shotgun (WGS) entry which is preliminary data.</text>
</comment>
<dbReference type="EMBL" id="AFHG01000041">
    <property type="protein sequence ID" value="EGK72336.1"/>
    <property type="molecule type" value="Genomic_DNA"/>
</dbReference>
<evidence type="ECO:0000256" key="5">
    <source>
        <dbReference type="ARBA" id="ARBA00022741"/>
    </source>
</evidence>
<evidence type="ECO:0000256" key="9">
    <source>
        <dbReference type="PROSITE-ProRule" id="PRU00409"/>
    </source>
</evidence>
<comment type="cofactor">
    <cofactor evidence="2">
        <name>Mg(2+)</name>
        <dbReference type="ChEBI" id="CHEBI:18420"/>
    </cofactor>
</comment>
<reference evidence="11 12" key="1">
    <citation type="journal article" date="2011" name="J. Bacteriol.">
        <title>Genome sequence of Methyloversatilis universalis FAM5T, a methylotrophic representative of the order Rhodocyclales.</title>
        <authorList>
            <person name="Kittichotirat W."/>
            <person name="Good N.M."/>
            <person name="Hall R."/>
            <person name="Bringel F."/>
            <person name="Lajus A."/>
            <person name="Medigue C."/>
            <person name="Smalley N.E."/>
            <person name="Beck D."/>
            <person name="Bumgarner R."/>
            <person name="Vuilleumier S."/>
            <person name="Kalyuzhnaya M.G."/>
        </authorList>
    </citation>
    <scope>NUCLEOTIDE SEQUENCE [LARGE SCALE GENOMIC DNA]</scope>
    <source>
        <strain evidence="12">ATCC BAA-1314 / JCM 13912 / FAM5</strain>
    </source>
</reference>
<dbReference type="SUPFAM" id="SSF56059">
    <property type="entry name" value="Glutathione synthetase ATP-binding domain-like"/>
    <property type="match status" value="1"/>
</dbReference>
<gene>
    <name evidence="11" type="ORF">METUNv1_01452</name>
</gene>
<evidence type="ECO:0000256" key="2">
    <source>
        <dbReference type="ARBA" id="ARBA00001946"/>
    </source>
</evidence>
<evidence type="ECO:0000256" key="4">
    <source>
        <dbReference type="ARBA" id="ARBA00022723"/>
    </source>
</evidence>
<dbReference type="GO" id="GO:0016879">
    <property type="term" value="F:ligase activity, forming carbon-nitrogen bonds"/>
    <property type="evidence" value="ECO:0007669"/>
    <property type="project" value="TreeGrafter"/>
</dbReference>
<dbReference type="PROSITE" id="PS50975">
    <property type="entry name" value="ATP_GRASP"/>
    <property type="match status" value="1"/>
</dbReference>
<keyword evidence="12" id="KW-1185">Reference proteome</keyword>
<dbReference type="eggNOG" id="COG0189">
    <property type="taxonomic scope" value="Bacteria"/>
</dbReference>
<dbReference type="Gene3D" id="3.30.470.20">
    <property type="entry name" value="ATP-grasp fold, B domain"/>
    <property type="match status" value="1"/>
</dbReference>
<dbReference type="GO" id="GO:0005737">
    <property type="term" value="C:cytoplasm"/>
    <property type="evidence" value="ECO:0007669"/>
    <property type="project" value="TreeGrafter"/>
</dbReference>
<sequence>MLKSHPAGQARPSPDIAIVTDDPGWHGKRLVEAFRARGLSARYVALGECHIDLQRGISGVVMPGFEQALPQAVFVRGVAGGSLQQVVLRMDFLHYLGELGIPVYNHARAIEKSVDKAMTSVLLHHAGIPTPPTWVTEQDAEARAVLMREFAAGHDVLVKPLFGSQGEGIVRLKAGDALPAAETLGNVWYMQRYSARSRDSVGEWSDWRVMVIAGRPVAAMLRRGKSWLNNVAQGGVCEAIPVSPDDALMQLAVDATRACGMDYAGIDILRDDHGQLTVLEVNSIPAWKGLQGVTSLNIAQALADDLITRIPRAGEIAC</sequence>
<dbReference type="Gene3D" id="3.40.50.20">
    <property type="match status" value="1"/>
</dbReference>
<dbReference type="Proteomes" id="UP000005019">
    <property type="component" value="Unassembled WGS sequence"/>
</dbReference>
<name>F5RAW5_METUF</name>
<dbReference type="GO" id="GO:0005524">
    <property type="term" value="F:ATP binding"/>
    <property type="evidence" value="ECO:0007669"/>
    <property type="project" value="UniProtKB-UniRule"/>
</dbReference>
<dbReference type="AlphaFoldDB" id="F5RAW5"/>
<keyword evidence="5 9" id="KW-0547">Nucleotide-binding</keyword>
<dbReference type="PANTHER" id="PTHR21621:SF0">
    <property type="entry name" value="BETA-CITRYLGLUTAMATE SYNTHASE B-RELATED"/>
    <property type="match status" value="1"/>
</dbReference>
<evidence type="ECO:0000256" key="7">
    <source>
        <dbReference type="ARBA" id="ARBA00022842"/>
    </source>
</evidence>
<dbReference type="InterPro" id="IPR004666">
    <property type="entry name" value="Rp_bS6_RimK/Lys_biosynth_LsyX"/>
</dbReference>
<evidence type="ECO:0000313" key="11">
    <source>
        <dbReference type="EMBL" id="EGK72336.1"/>
    </source>
</evidence>
<dbReference type="PANTHER" id="PTHR21621">
    <property type="entry name" value="RIBOSOMAL PROTEIN S6 MODIFICATION PROTEIN"/>
    <property type="match status" value="1"/>
</dbReference>
<keyword evidence="8" id="KW-0464">Manganese</keyword>
<evidence type="ECO:0000256" key="1">
    <source>
        <dbReference type="ARBA" id="ARBA00001936"/>
    </source>
</evidence>
<keyword evidence="6 9" id="KW-0067">ATP-binding</keyword>
<evidence type="ECO:0000259" key="10">
    <source>
        <dbReference type="PROSITE" id="PS50975"/>
    </source>
</evidence>
<keyword evidence="3" id="KW-0436">Ligase</keyword>
<dbReference type="NCBIfam" id="TIGR00768">
    <property type="entry name" value="rimK_fam"/>
    <property type="match status" value="1"/>
</dbReference>
<dbReference type="InterPro" id="IPR013651">
    <property type="entry name" value="ATP-grasp_RimK-type"/>
</dbReference>
<feature type="domain" description="ATP-grasp" evidence="10">
    <location>
        <begin position="120"/>
        <end position="307"/>
    </location>
</feature>
<dbReference type="STRING" id="1000565.METUNv1_01452"/>
<proteinExistence type="predicted"/>
<dbReference type="InterPro" id="IPR011761">
    <property type="entry name" value="ATP-grasp"/>
</dbReference>
<dbReference type="GO" id="GO:0046872">
    <property type="term" value="F:metal ion binding"/>
    <property type="evidence" value="ECO:0007669"/>
    <property type="project" value="UniProtKB-KW"/>
</dbReference>
<keyword evidence="7" id="KW-0460">Magnesium</keyword>
<evidence type="ECO:0000256" key="6">
    <source>
        <dbReference type="ARBA" id="ARBA00022840"/>
    </source>
</evidence>
<accession>F5RAW5</accession>
<keyword evidence="4" id="KW-0479">Metal-binding</keyword>
<dbReference type="Pfam" id="PF08443">
    <property type="entry name" value="RimK"/>
    <property type="match status" value="1"/>
</dbReference>
<dbReference type="Pfam" id="PF18030">
    <property type="entry name" value="Rimk_N"/>
    <property type="match status" value="1"/>
</dbReference>